<dbReference type="AlphaFoldDB" id="A0A1V5ZKQ7"/>
<name>A0A1V5ZKQ7_9BACT</name>
<proteinExistence type="predicted"/>
<dbReference type="Proteomes" id="UP000485621">
    <property type="component" value="Unassembled WGS sequence"/>
</dbReference>
<sequence length="75" mass="8470">MNEVNIQEQGILPSGEVVFRPVGLRDGIVGGCWGYLDYLPPPTPQYCGENILPLGRNFSPRYPSNTIFQTFFQYT</sequence>
<organism evidence="1">
    <name type="scientific">candidate division CPR1 bacterium ADurb.Bin160</name>
    <dbReference type="NCBI Taxonomy" id="1852826"/>
    <lineage>
        <taxon>Bacteria</taxon>
        <taxon>candidate division CPR1</taxon>
    </lineage>
</organism>
<evidence type="ECO:0000313" key="1">
    <source>
        <dbReference type="EMBL" id="OQB40790.1"/>
    </source>
</evidence>
<protein>
    <submittedName>
        <fullName evidence="1">Uncharacterized protein</fullName>
    </submittedName>
</protein>
<accession>A0A1V5ZKQ7</accession>
<gene>
    <name evidence="1" type="ORF">BWY04_01209</name>
</gene>
<reference evidence="1" key="1">
    <citation type="submission" date="2017-02" db="EMBL/GenBank/DDBJ databases">
        <title>Delving into the versatile metabolic prowess of the omnipresent phylum Bacteroidetes.</title>
        <authorList>
            <person name="Nobu M.K."/>
            <person name="Mei R."/>
            <person name="Narihiro T."/>
            <person name="Kuroda K."/>
            <person name="Liu W.-T."/>
        </authorList>
    </citation>
    <scope>NUCLEOTIDE SEQUENCE</scope>
    <source>
        <strain evidence="1">ADurb.Bin160</strain>
    </source>
</reference>
<comment type="caution">
    <text evidence="1">The sequence shown here is derived from an EMBL/GenBank/DDBJ whole genome shotgun (WGS) entry which is preliminary data.</text>
</comment>
<dbReference type="EMBL" id="MWDB01000032">
    <property type="protein sequence ID" value="OQB40790.1"/>
    <property type="molecule type" value="Genomic_DNA"/>
</dbReference>